<reference evidence="2" key="1">
    <citation type="journal article" date="2022" name="Int. J. Mol. Sci.">
        <title>Draft Genome of Tanacetum Coccineum: Genomic Comparison of Closely Related Tanacetum-Family Plants.</title>
        <authorList>
            <person name="Yamashiro T."/>
            <person name="Shiraishi A."/>
            <person name="Nakayama K."/>
            <person name="Satake H."/>
        </authorList>
    </citation>
    <scope>NUCLEOTIDE SEQUENCE</scope>
</reference>
<comment type="caution">
    <text evidence="2">The sequence shown here is derived from an EMBL/GenBank/DDBJ whole genome shotgun (WGS) entry which is preliminary data.</text>
</comment>
<evidence type="ECO:0000313" key="3">
    <source>
        <dbReference type="Proteomes" id="UP001151760"/>
    </source>
</evidence>
<keyword evidence="1" id="KW-0812">Transmembrane</keyword>
<accession>A0ABQ5BB23</accession>
<feature type="transmembrane region" description="Helical" evidence="1">
    <location>
        <begin position="6"/>
        <end position="26"/>
    </location>
</feature>
<proteinExistence type="predicted"/>
<keyword evidence="1" id="KW-0472">Membrane</keyword>
<evidence type="ECO:0000313" key="2">
    <source>
        <dbReference type="EMBL" id="GJT10917.1"/>
    </source>
</evidence>
<keyword evidence="1" id="KW-1133">Transmembrane helix</keyword>
<reference evidence="2" key="2">
    <citation type="submission" date="2022-01" db="EMBL/GenBank/DDBJ databases">
        <authorList>
            <person name="Yamashiro T."/>
            <person name="Shiraishi A."/>
            <person name="Satake H."/>
            <person name="Nakayama K."/>
        </authorList>
    </citation>
    <scope>NUCLEOTIDE SEQUENCE</scope>
</reference>
<gene>
    <name evidence="2" type="ORF">Tco_0857959</name>
</gene>
<organism evidence="2 3">
    <name type="scientific">Tanacetum coccineum</name>
    <dbReference type="NCBI Taxonomy" id="301880"/>
    <lineage>
        <taxon>Eukaryota</taxon>
        <taxon>Viridiplantae</taxon>
        <taxon>Streptophyta</taxon>
        <taxon>Embryophyta</taxon>
        <taxon>Tracheophyta</taxon>
        <taxon>Spermatophyta</taxon>
        <taxon>Magnoliopsida</taxon>
        <taxon>eudicotyledons</taxon>
        <taxon>Gunneridae</taxon>
        <taxon>Pentapetalae</taxon>
        <taxon>asterids</taxon>
        <taxon>campanulids</taxon>
        <taxon>Asterales</taxon>
        <taxon>Asteraceae</taxon>
        <taxon>Asteroideae</taxon>
        <taxon>Anthemideae</taxon>
        <taxon>Anthemidinae</taxon>
        <taxon>Tanacetum</taxon>
    </lineage>
</organism>
<name>A0ABQ5BB23_9ASTR</name>
<keyword evidence="3" id="KW-1185">Reference proteome</keyword>
<protein>
    <submittedName>
        <fullName evidence="2">Uncharacterized protein</fullName>
    </submittedName>
</protein>
<sequence>MTSMASSFFLLGFKLILGLLLILLGLESRIEWWKAMEGDRGVTSYGYNLEAKKKQAKAKDPTINIAKEDINLSKLKKETNFFLSVHEEGVKRRKKKKDIVSSMQTKHTQMASSVIDDTTKQLTEVIATSSSLTTSPTTKMDTFTVGLNDDIGSSIDLLTTIARHHTANPVHSCIPSVINTGPMSSAKANLQILESNVLNDADYDVWLPLALIHKLSDRMKNSIYGYFIDKRLALPVVEWFVQNNWEKYGLKKGQSSYATILIESNACSDFSDNLVMVVPNLKGTGYTKETIRIEYE</sequence>
<dbReference type="EMBL" id="BQNB010013025">
    <property type="protein sequence ID" value="GJT10917.1"/>
    <property type="molecule type" value="Genomic_DNA"/>
</dbReference>
<dbReference type="Proteomes" id="UP001151760">
    <property type="component" value="Unassembled WGS sequence"/>
</dbReference>
<evidence type="ECO:0000256" key="1">
    <source>
        <dbReference type="SAM" id="Phobius"/>
    </source>
</evidence>